<evidence type="ECO:0000256" key="1">
    <source>
        <dbReference type="SAM" id="MobiDB-lite"/>
    </source>
</evidence>
<organism evidence="2 3">
    <name type="scientific">Paramuricea clavata</name>
    <name type="common">Red gorgonian</name>
    <name type="synonym">Violescent sea-whip</name>
    <dbReference type="NCBI Taxonomy" id="317549"/>
    <lineage>
        <taxon>Eukaryota</taxon>
        <taxon>Metazoa</taxon>
        <taxon>Cnidaria</taxon>
        <taxon>Anthozoa</taxon>
        <taxon>Octocorallia</taxon>
        <taxon>Malacalcyonacea</taxon>
        <taxon>Plexauridae</taxon>
        <taxon>Paramuricea</taxon>
    </lineage>
</organism>
<sequence length="228" mass="25506">MATTTSSYLQQHGGGKQPVLTLKDGKQHHLYEKYKVECSREGGRPISETKFLQGLNAGNFKEMAEMAGLCNICDEVGARNFESLNTLLSNLEEVVTSFETSIMQENNTDDNLENSCLAYNVIMVELPPHQDDKEQLNPLPKDSPVVMIETEPSVCNLSLSVKGLKKRTKAFRGHLLSDFQHSLSITLNSPCHCMTWLLEGNAQCKGHSEMCNKCCYFKMSVRLLTILI</sequence>
<protein>
    <submittedName>
        <fullName evidence="2">Uncharacterized protein</fullName>
    </submittedName>
</protein>
<evidence type="ECO:0000313" key="3">
    <source>
        <dbReference type="Proteomes" id="UP001152795"/>
    </source>
</evidence>
<comment type="caution">
    <text evidence="2">The sequence shown here is derived from an EMBL/GenBank/DDBJ whole genome shotgun (WGS) entry which is preliminary data.</text>
</comment>
<proteinExistence type="predicted"/>
<dbReference type="EMBL" id="CACRXK020002909">
    <property type="protein sequence ID" value="CAB3996624.1"/>
    <property type="molecule type" value="Genomic_DNA"/>
</dbReference>
<dbReference type="Proteomes" id="UP001152795">
    <property type="component" value="Unassembled WGS sequence"/>
</dbReference>
<feature type="region of interest" description="Disordered" evidence="1">
    <location>
        <begin position="1"/>
        <end position="20"/>
    </location>
</feature>
<gene>
    <name evidence="2" type="ORF">PACLA_8A075848</name>
</gene>
<dbReference type="AlphaFoldDB" id="A0A7D9HZK3"/>
<feature type="compositionally biased region" description="Polar residues" evidence="1">
    <location>
        <begin position="1"/>
        <end position="10"/>
    </location>
</feature>
<keyword evidence="3" id="KW-1185">Reference proteome</keyword>
<reference evidence="2" key="1">
    <citation type="submission" date="2020-04" db="EMBL/GenBank/DDBJ databases">
        <authorList>
            <person name="Alioto T."/>
            <person name="Alioto T."/>
            <person name="Gomez Garrido J."/>
        </authorList>
    </citation>
    <scope>NUCLEOTIDE SEQUENCE</scope>
    <source>
        <strain evidence="2">A484AB</strain>
    </source>
</reference>
<accession>A0A7D9HZK3</accession>
<evidence type="ECO:0000313" key="2">
    <source>
        <dbReference type="EMBL" id="CAB3996624.1"/>
    </source>
</evidence>
<name>A0A7D9HZK3_PARCT</name>